<keyword evidence="1" id="KW-0472">Membrane</keyword>
<proteinExistence type="predicted"/>
<dbReference type="Proteomes" id="UP000253141">
    <property type="component" value="Unassembled WGS sequence"/>
</dbReference>
<dbReference type="AlphaFoldDB" id="A0A369IH67"/>
<feature type="transmembrane region" description="Helical" evidence="1">
    <location>
        <begin position="28"/>
        <end position="49"/>
    </location>
</feature>
<protein>
    <submittedName>
        <fullName evidence="2">Uncharacterized protein</fullName>
    </submittedName>
</protein>
<keyword evidence="1" id="KW-1133">Transmembrane helix</keyword>
<keyword evidence="1" id="KW-0812">Transmembrane</keyword>
<keyword evidence="3" id="KW-1185">Reference proteome</keyword>
<reference evidence="2 3" key="1">
    <citation type="submission" date="2018-07" db="EMBL/GenBank/DDBJ databases">
        <title>Genome analysis of Runella aurantiaca.</title>
        <authorList>
            <person name="Yang X."/>
        </authorList>
    </citation>
    <scope>NUCLEOTIDE SEQUENCE [LARGE SCALE GENOMIC DNA]</scope>
    <source>
        <strain evidence="2 3">YX9</strain>
    </source>
</reference>
<organism evidence="2 3">
    <name type="scientific">Runella aurantiaca</name>
    <dbReference type="NCBI Taxonomy" id="2282308"/>
    <lineage>
        <taxon>Bacteria</taxon>
        <taxon>Pseudomonadati</taxon>
        <taxon>Bacteroidota</taxon>
        <taxon>Cytophagia</taxon>
        <taxon>Cytophagales</taxon>
        <taxon>Spirosomataceae</taxon>
        <taxon>Runella</taxon>
    </lineage>
</organism>
<evidence type="ECO:0000313" key="2">
    <source>
        <dbReference type="EMBL" id="RDB07697.1"/>
    </source>
</evidence>
<evidence type="ECO:0000256" key="1">
    <source>
        <dbReference type="SAM" id="Phobius"/>
    </source>
</evidence>
<sequence length="87" mass="9845">MLLIVVLLPPHSICLAPANKDAGAKDVIFFLQAILPQVFICFLSLAIIFHEILQMKLIVYKIVSKIIISKTNIVKLIYIHGNTHCRY</sequence>
<evidence type="ECO:0000313" key="3">
    <source>
        <dbReference type="Proteomes" id="UP000253141"/>
    </source>
</evidence>
<comment type="caution">
    <text evidence="2">The sequence shown here is derived from an EMBL/GenBank/DDBJ whole genome shotgun (WGS) entry which is preliminary data.</text>
</comment>
<name>A0A369IH67_9BACT</name>
<dbReference type="EMBL" id="QPIW01000001">
    <property type="protein sequence ID" value="RDB07697.1"/>
    <property type="molecule type" value="Genomic_DNA"/>
</dbReference>
<accession>A0A369IH67</accession>
<gene>
    <name evidence="2" type="ORF">DVG78_01165</name>
</gene>